<accession>A0ABR1R5U3</accession>
<dbReference type="EMBL" id="JAQQWI010000018">
    <property type="protein sequence ID" value="KAK8001167.1"/>
    <property type="molecule type" value="Genomic_DNA"/>
</dbReference>
<dbReference type="Pfam" id="PF20150">
    <property type="entry name" value="2EXR"/>
    <property type="match status" value="1"/>
</dbReference>
<evidence type="ECO:0000259" key="1">
    <source>
        <dbReference type="Pfam" id="PF20150"/>
    </source>
</evidence>
<name>A0ABR1R5U3_9PEZI</name>
<gene>
    <name evidence="2" type="ORF">PG991_013389</name>
</gene>
<sequence>MSTSPKFSSLAPELRHMIWDMALENEADNRIVLVHRLTLRVLPSKSLISPIMAVDKESRERALTHYNVKLSISTFPAPSVTRPGPVEKWDHIYSRSRAERLLNDLSDDASKGCIYVNLARDKFLLSFTYSTAKPPGIATDDCVSDLFSYAKVVETLGPGSTRAYKMHQPCVGPKLSPEQCNKITNVVHRRGLHEGYVKPWPGKIYYPSGTASVLWMAQRFTKLSDPTTDAKFLVLESRDYCVLIHKVIHEGAKSLEIEEWQTEDDKRHGWRVWKSISPPKSA</sequence>
<organism evidence="2 3">
    <name type="scientific">Apiospora marii</name>
    <dbReference type="NCBI Taxonomy" id="335849"/>
    <lineage>
        <taxon>Eukaryota</taxon>
        <taxon>Fungi</taxon>
        <taxon>Dikarya</taxon>
        <taxon>Ascomycota</taxon>
        <taxon>Pezizomycotina</taxon>
        <taxon>Sordariomycetes</taxon>
        <taxon>Xylariomycetidae</taxon>
        <taxon>Amphisphaeriales</taxon>
        <taxon>Apiosporaceae</taxon>
        <taxon>Apiospora</taxon>
    </lineage>
</organism>
<protein>
    <recommendedName>
        <fullName evidence="1">2EXR domain-containing protein</fullName>
    </recommendedName>
</protein>
<comment type="caution">
    <text evidence="2">The sequence shown here is derived from an EMBL/GenBank/DDBJ whole genome shotgun (WGS) entry which is preliminary data.</text>
</comment>
<feature type="domain" description="2EXR" evidence="1">
    <location>
        <begin position="5"/>
        <end position="120"/>
    </location>
</feature>
<evidence type="ECO:0000313" key="2">
    <source>
        <dbReference type="EMBL" id="KAK8001167.1"/>
    </source>
</evidence>
<keyword evidence="3" id="KW-1185">Reference proteome</keyword>
<dbReference type="InterPro" id="IPR045518">
    <property type="entry name" value="2EXR"/>
</dbReference>
<reference evidence="2 3" key="1">
    <citation type="submission" date="2023-01" db="EMBL/GenBank/DDBJ databases">
        <title>Analysis of 21 Apiospora genomes using comparative genomics revels a genus with tremendous synthesis potential of carbohydrate active enzymes and secondary metabolites.</title>
        <authorList>
            <person name="Sorensen T."/>
        </authorList>
    </citation>
    <scope>NUCLEOTIDE SEQUENCE [LARGE SCALE GENOMIC DNA]</scope>
    <source>
        <strain evidence="2 3">CBS 20057</strain>
    </source>
</reference>
<evidence type="ECO:0000313" key="3">
    <source>
        <dbReference type="Proteomes" id="UP001396898"/>
    </source>
</evidence>
<dbReference type="Proteomes" id="UP001396898">
    <property type="component" value="Unassembled WGS sequence"/>
</dbReference>
<proteinExistence type="predicted"/>